<evidence type="ECO:0000313" key="3">
    <source>
        <dbReference type="Proteomes" id="UP000596661"/>
    </source>
</evidence>
<dbReference type="Gramene" id="novel_model_4172_5bd9a17a.6.5bd9b139">
    <property type="protein sequence ID" value="cds.novel_model_4172_5bd9a17a.6.5bd9b139"/>
    <property type="gene ID" value="novel_gene_2201_5bd9a17a"/>
</dbReference>
<dbReference type="AlphaFoldDB" id="A0A803R240"/>
<name>A0A803R240_CANSA</name>
<protein>
    <submittedName>
        <fullName evidence="2">Uncharacterized protein</fullName>
    </submittedName>
</protein>
<accession>A0A803R240</accession>
<dbReference type="Proteomes" id="UP000596661">
    <property type="component" value="Chromosome 5"/>
</dbReference>
<dbReference type="EMBL" id="UZAU01000409">
    <property type="status" value="NOT_ANNOTATED_CDS"/>
    <property type="molecule type" value="Genomic_DNA"/>
</dbReference>
<accession>A0A803R234</accession>
<evidence type="ECO:0000313" key="2">
    <source>
        <dbReference type="EnsemblPlants" id="cds.novel_model_4171_5bd9a17a.9.5bd9b139"/>
    </source>
</evidence>
<dbReference type="EnsemblPlants" id="novel_model_4166_5bd9a17a.4.5bd9b139">
    <property type="protein sequence ID" value="cds.novel_model_4166_5bd9a17a.4.5bd9b139"/>
    <property type="gene ID" value="novel_gene_2201_5bd9a17a"/>
</dbReference>
<keyword evidence="3" id="KW-1185">Reference proteome</keyword>
<feature type="transmembrane region" description="Helical" evidence="1">
    <location>
        <begin position="21"/>
        <end position="42"/>
    </location>
</feature>
<proteinExistence type="predicted"/>
<reference evidence="2 3" key="1">
    <citation type="submission" date="2018-11" db="EMBL/GenBank/DDBJ databases">
        <authorList>
            <person name="Grassa J C."/>
        </authorList>
    </citation>
    <scope>NUCLEOTIDE SEQUENCE [LARGE SCALE GENOMIC DNA]</scope>
</reference>
<dbReference type="Gramene" id="novel_model_4171_5bd9a17a.9.5bd9b139">
    <property type="protein sequence ID" value="cds.novel_model_4171_5bd9a17a.9.5bd9b139"/>
    <property type="gene ID" value="novel_gene_2201_5bd9a17a"/>
</dbReference>
<accession>A0A803R241</accession>
<dbReference type="Gramene" id="novel_model_4166_5bd9a17a.4.5bd9b139">
    <property type="protein sequence ID" value="cds.novel_model_4166_5bd9a17a.4.5bd9b139"/>
    <property type="gene ID" value="novel_gene_2201_5bd9a17a"/>
</dbReference>
<reference evidence="2" key="2">
    <citation type="submission" date="2021-03" db="UniProtKB">
        <authorList>
            <consortium name="EnsemblPlants"/>
        </authorList>
    </citation>
    <scope>IDENTIFICATION</scope>
</reference>
<keyword evidence="1" id="KW-0472">Membrane</keyword>
<organism evidence="2 3">
    <name type="scientific">Cannabis sativa</name>
    <name type="common">Hemp</name>
    <name type="synonym">Marijuana</name>
    <dbReference type="NCBI Taxonomy" id="3483"/>
    <lineage>
        <taxon>Eukaryota</taxon>
        <taxon>Viridiplantae</taxon>
        <taxon>Streptophyta</taxon>
        <taxon>Embryophyta</taxon>
        <taxon>Tracheophyta</taxon>
        <taxon>Spermatophyta</taxon>
        <taxon>Magnoliopsida</taxon>
        <taxon>eudicotyledons</taxon>
        <taxon>Gunneridae</taxon>
        <taxon>Pentapetalae</taxon>
        <taxon>rosids</taxon>
        <taxon>fabids</taxon>
        <taxon>Rosales</taxon>
        <taxon>Cannabaceae</taxon>
        <taxon>Cannabis</taxon>
    </lineage>
</organism>
<keyword evidence="1" id="KW-1133">Transmembrane helix</keyword>
<dbReference type="EnsemblPlants" id="novel_model_4171_5bd9a17a.9.5bd9b139">
    <property type="protein sequence ID" value="cds.novel_model_4171_5bd9a17a.9.5bd9b139"/>
    <property type="gene ID" value="novel_gene_2201_5bd9a17a"/>
</dbReference>
<evidence type="ECO:0000256" key="1">
    <source>
        <dbReference type="SAM" id="Phobius"/>
    </source>
</evidence>
<keyword evidence="1" id="KW-0812">Transmembrane</keyword>
<sequence length="62" mass="7702">MIYRAHQSCFKKHLKVYKKDYNRFSHLSYFLQFLHYCMYTYFSRFCNNFDSSSCLLILLFSC</sequence>
<dbReference type="EnsemblPlants" id="novel_model_4172_5bd9a17a.6.5bd9b139">
    <property type="protein sequence ID" value="cds.novel_model_4172_5bd9a17a.6.5bd9b139"/>
    <property type="gene ID" value="novel_gene_2201_5bd9a17a"/>
</dbReference>